<sequence>MRSVYLWLLGALLMGVLSCKKYGYRFEDGTDPGQSGATAASSSKPLGNDFSKLDVARVFPGLVGAAEPRLAGETVTIRLDQKYVYPGDLRIVATPPQQYSTGLYAPAGEPVLIEVPEGVVGLKAQIGGWTDNLSGTPFPRRDPLIYSIALLSAGKNYIRNLYGGSIYILASQNTSVKEASLKISGAVRSPDFVLGESTDTEWAERMQQSSVPWVQLRGKRIIFELPKYFFDKHPVIRPTALMQEWDRIIGEDIYRWKGLEDATTDSLNKAPELPVWVIMDAQPRAAYAHAYQPVVLQMDEAFFANEIANLDQLTKKGVWRTLSEIGRNNVTATWVWADILETAPNLYSIKMADRLGINIRELNPAMKLAVDTALWYVRQPKTVKSNFATDLSARTNGYLIKLIPFVQLLDKISSLNPAVNGYDLMQYVDYRMRHLFRQTYSNPEKINLFYQYASEFAQTDLYPFFYYWSLLPSGPVVDSIGAKYPRLNKDIYNYNPVTDTGGTRPVPVPSRILDRSGWLAIDFCCQEAERGFYASNLLDGNMEMPGIWLQRGALSPATRHALPHWFIFDMGKFNNVGGYWYAVDGTSVYYPRYTSCYLSSTLLTNDSPDWIPADLNWSADAQKVSKTQILRNFPRVNNVRYIRFTINGNWGTNDNYQGVFSEFGMLAP</sequence>
<evidence type="ECO:0000313" key="3">
    <source>
        <dbReference type="Proteomes" id="UP001199816"/>
    </source>
</evidence>
<keyword evidence="3" id="KW-1185">Reference proteome</keyword>
<dbReference type="SUPFAM" id="SSF49785">
    <property type="entry name" value="Galactose-binding domain-like"/>
    <property type="match status" value="1"/>
</dbReference>
<dbReference type="RefSeq" id="WP_231003602.1">
    <property type="nucleotide sequence ID" value="NZ_JAJNEC010000004.1"/>
</dbReference>
<dbReference type="Gene3D" id="3.40.390.80">
    <property type="entry name" value="Peptidase M60, enhancin-like domain 2"/>
    <property type="match status" value="1"/>
</dbReference>
<dbReference type="Pfam" id="PF17291">
    <property type="entry name" value="M60-like_N"/>
    <property type="match status" value="1"/>
</dbReference>
<dbReference type="InterPro" id="IPR031161">
    <property type="entry name" value="Peptidase_M60_dom"/>
</dbReference>
<dbReference type="EMBL" id="JAJNEC010000004">
    <property type="protein sequence ID" value="MCD2422527.1"/>
    <property type="molecule type" value="Genomic_DNA"/>
</dbReference>
<reference evidence="2 3" key="1">
    <citation type="submission" date="2021-11" db="EMBL/GenBank/DDBJ databases">
        <title>Genomic of Niabella pedocola.</title>
        <authorList>
            <person name="Wu T."/>
        </authorList>
    </citation>
    <scope>NUCLEOTIDE SEQUENCE [LARGE SCALE GENOMIC DNA]</scope>
    <source>
        <strain evidence="2 3">JCM 31011</strain>
    </source>
</reference>
<name>A0ABS8PN37_9BACT</name>
<dbReference type="PROSITE" id="PS51257">
    <property type="entry name" value="PROKAR_LIPOPROTEIN"/>
    <property type="match status" value="1"/>
</dbReference>
<dbReference type="PANTHER" id="PTHR15730">
    <property type="entry name" value="EXPERIMENTAL AUTOIMMUNE PROSTATITIS ANTIGEN 2-RELATED"/>
    <property type="match status" value="1"/>
</dbReference>
<dbReference type="Gene3D" id="1.10.390.30">
    <property type="entry name" value="Peptidase M60, enhancin-like domain 3"/>
    <property type="match status" value="1"/>
</dbReference>
<dbReference type="InterPro" id="IPR035423">
    <property type="entry name" value="M60-like_N"/>
</dbReference>
<organism evidence="2 3">
    <name type="scientific">Niabella pedocola</name>
    <dbReference type="NCBI Taxonomy" id="1752077"/>
    <lineage>
        <taxon>Bacteria</taxon>
        <taxon>Pseudomonadati</taxon>
        <taxon>Bacteroidota</taxon>
        <taxon>Chitinophagia</taxon>
        <taxon>Chitinophagales</taxon>
        <taxon>Chitinophagaceae</taxon>
        <taxon>Niabella</taxon>
    </lineage>
</organism>
<evidence type="ECO:0000259" key="1">
    <source>
        <dbReference type="PROSITE" id="PS51723"/>
    </source>
</evidence>
<dbReference type="Proteomes" id="UP001199816">
    <property type="component" value="Unassembled WGS sequence"/>
</dbReference>
<proteinExistence type="predicted"/>
<dbReference type="InterPro" id="IPR042279">
    <property type="entry name" value="Pep_M60_3"/>
</dbReference>
<gene>
    <name evidence="2" type="ORF">LQ567_07110</name>
</gene>
<dbReference type="Gene3D" id="2.60.120.1250">
    <property type="entry name" value="Peptidase M60, enhancin-like domain 1"/>
    <property type="match status" value="1"/>
</dbReference>
<evidence type="ECO:0000313" key="2">
    <source>
        <dbReference type="EMBL" id="MCD2422527.1"/>
    </source>
</evidence>
<dbReference type="PROSITE" id="PS51723">
    <property type="entry name" value="PEPTIDASE_M60"/>
    <property type="match status" value="1"/>
</dbReference>
<dbReference type="PANTHER" id="PTHR15730:SF5">
    <property type="entry name" value="SI:CH211-210B2.2-RELATED"/>
    <property type="match status" value="1"/>
</dbReference>
<dbReference type="Gene3D" id="2.60.120.260">
    <property type="entry name" value="Galactose-binding domain-like"/>
    <property type="match status" value="1"/>
</dbReference>
<feature type="domain" description="Peptidase M60" evidence="1">
    <location>
        <begin position="96"/>
        <end position="413"/>
    </location>
</feature>
<dbReference type="SMART" id="SM01276">
    <property type="entry name" value="M60-like"/>
    <property type="match status" value="1"/>
</dbReference>
<dbReference type="InterPro" id="IPR008979">
    <property type="entry name" value="Galactose-bd-like_sf"/>
</dbReference>
<protein>
    <submittedName>
        <fullName evidence="2">M60 family metallopeptidase</fullName>
    </submittedName>
</protein>
<comment type="caution">
    <text evidence="2">The sequence shown here is derived from an EMBL/GenBank/DDBJ whole genome shotgun (WGS) entry which is preliminary data.</text>
</comment>
<dbReference type="InterPro" id="IPR051244">
    <property type="entry name" value="TCAF"/>
</dbReference>
<accession>A0ABS8PN37</accession>
<dbReference type="Pfam" id="PF13402">
    <property type="entry name" value="Peptidase_M60"/>
    <property type="match status" value="1"/>
</dbReference>